<dbReference type="InterPro" id="IPR001594">
    <property type="entry name" value="Palmitoyltrfase_DHHC"/>
</dbReference>
<dbReference type="Proteomes" id="UP000013776">
    <property type="component" value="Unassembled WGS sequence"/>
</dbReference>
<feature type="transmembrane region" description="Helical" evidence="10">
    <location>
        <begin position="24"/>
        <end position="44"/>
    </location>
</feature>
<dbReference type="EMBL" id="CAHR02000120">
    <property type="protein sequence ID" value="CCG83078.1"/>
    <property type="molecule type" value="Genomic_DNA"/>
</dbReference>
<dbReference type="PROSITE" id="PS50216">
    <property type="entry name" value="DHHC"/>
    <property type="match status" value="1"/>
</dbReference>
<dbReference type="eggNOG" id="KOG1312">
    <property type="taxonomic scope" value="Eukaryota"/>
</dbReference>
<evidence type="ECO:0000256" key="10">
    <source>
        <dbReference type="RuleBase" id="RU079119"/>
    </source>
</evidence>
<comment type="similarity">
    <text evidence="10">Belongs to the DHHC palmitoyltransferase family.</text>
</comment>
<evidence type="ECO:0000256" key="3">
    <source>
        <dbReference type="ARBA" id="ARBA00022692"/>
    </source>
</evidence>
<dbReference type="GO" id="GO:0016020">
    <property type="term" value="C:membrane"/>
    <property type="evidence" value="ECO:0007669"/>
    <property type="project" value="UniProtKB-SubCell"/>
</dbReference>
<dbReference type="PANTHER" id="PTHR22883:SF488">
    <property type="entry name" value="PALMITOYLTRANSFERASE"/>
    <property type="match status" value="1"/>
</dbReference>
<comment type="domain">
    <text evidence="10">The DHHC domain is required for palmitoyltransferase activity.</text>
</comment>
<keyword evidence="7" id="KW-0449">Lipoprotein</keyword>
<evidence type="ECO:0000256" key="2">
    <source>
        <dbReference type="ARBA" id="ARBA00022679"/>
    </source>
</evidence>
<dbReference type="AlphaFoldDB" id="R4XB77"/>
<feature type="transmembrane region" description="Helical" evidence="10">
    <location>
        <begin position="115"/>
        <end position="138"/>
    </location>
</feature>
<sequence>MYLTLFLGGVYVFVKRVLPDLSTTHHLVVPSLILAPLVTLYLAASTDPGYITAQTHAFYMEKYEYDGVDHTWIQAGAHTARARSKHCPLCNKCIAKHDHHCVWINSCVGERNMKWFLAFLSSNSITFTYASVVLYTHFECLLSQYKTGALTLDSQHDASRVAVWMALLRQDVLVGSLFLFVMLCDLMVSAFLIYHSYLVFSGVTTNETLKFEDIRQAIDAREIDLYSDGGGRFHIDIADQPDAVAFNLLENVYDEGWRTNFRRMFVS</sequence>
<comment type="subcellular location">
    <subcellularLocation>
        <location evidence="1">Membrane</location>
        <topology evidence="1">Multi-pass membrane protein</topology>
    </subcellularLocation>
</comment>
<keyword evidence="13" id="KW-1185">Reference proteome</keyword>
<dbReference type="VEuPathDB" id="FungiDB:TAPDE_003205"/>
<keyword evidence="3 10" id="KW-0812">Transmembrane</keyword>
<evidence type="ECO:0000256" key="4">
    <source>
        <dbReference type="ARBA" id="ARBA00022989"/>
    </source>
</evidence>
<evidence type="ECO:0000256" key="5">
    <source>
        <dbReference type="ARBA" id="ARBA00023136"/>
    </source>
</evidence>
<dbReference type="GO" id="GO:0005783">
    <property type="term" value="C:endoplasmic reticulum"/>
    <property type="evidence" value="ECO:0007669"/>
    <property type="project" value="TreeGrafter"/>
</dbReference>
<dbReference type="GO" id="GO:0019706">
    <property type="term" value="F:protein-cysteine S-palmitoyltransferase activity"/>
    <property type="evidence" value="ECO:0007669"/>
    <property type="project" value="UniProtKB-EC"/>
</dbReference>
<dbReference type="STRING" id="1097556.R4XB77"/>
<name>R4XB77_TAPDE</name>
<keyword evidence="4 10" id="KW-1133">Transmembrane helix</keyword>
<comment type="caution">
    <text evidence="12">The sequence shown here is derived from an EMBL/GenBank/DDBJ whole genome shotgun (WGS) entry which is preliminary data.</text>
</comment>
<evidence type="ECO:0000256" key="1">
    <source>
        <dbReference type="ARBA" id="ARBA00004141"/>
    </source>
</evidence>
<proteinExistence type="inferred from homology"/>
<evidence type="ECO:0000313" key="12">
    <source>
        <dbReference type="EMBL" id="CCG83078.1"/>
    </source>
</evidence>
<gene>
    <name evidence="12" type="ORF">TAPDE_003205</name>
</gene>
<dbReference type="InterPro" id="IPR039859">
    <property type="entry name" value="PFA4/ZDH16/20/ERF2-like"/>
</dbReference>
<dbReference type="GO" id="GO:0006612">
    <property type="term" value="P:protein targeting to membrane"/>
    <property type="evidence" value="ECO:0007669"/>
    <property type="project" value="TreeGrafter"/>
</dbReference>
<dbReference type="EC" id="2.3.1.225" evidence="10"/>
<dbReference type="Pfam" id="PF01529">
    <property type="entry name" value="DHHC"/>
    <property type="match status" value="1"/>
</dbReference>
<comment type="catalytic activity">
    <reaction evidence="9 10">
        <text>L-cysteinyl-[protein] + hexadecanoyl-CoA = S-hexadecanoyl-L-cysteinyl-[protein] + CoA</text>
        <dbReference type="Rhea" id="RHEA:36683"/>
        <dbReference type="Rhea" id="RHEA-COMP:10131"/>
        <dbReference type="Rhea" id="RHEA-COMP:11032"/>
        <dbReference type="ChEBI" id="CHEBI:29950"/>
        <dbReference type="ChEBI" id="CHEBI:57287"/>
        <dbReference type="ChEBI" id="CHEBI:57379"/>
        <dbReference type="ChEBI" id="CHEBI:74151"/>
        <dbReference type="EC" id="2.3.1.225"/>
    </reaction>
</comment>
<keyword evidence="6" id="KW-0564">Palmitate</keyword>
<evidence type="ECO:0000256" key="8">
    <source>
        <dbReference type="ARBA" id="ARBA00023315"/>
    </source>
</evidence>
<feature type="domain" description="Palmitoyltransferase DHHC" evidence="11">
    <location>
        <begin position="80"/>
        <end position="210"/>
    </location>
</feature>
<organism evidence="12 13">
    <name type="scientific">Taphrina deformans (strain PYCC 5710 / ATCC 11124 / CBS 356.35 / IMI 108563 / JCM 9778 / NBRC 8474)</name>
    <name type="common">Peach leaf curl fungus</name>
    <name type="synonym">Lalaria deformans</name>
    <dbReference type="NCBI Taxonomy" id="1097556"/>
    <lineage>
        <taxon>Eukaryota</taxon>
        <taxon>Fungi</taxon>
        <taxon>Dikarya</taxon>
        <taxon>Ascomycota</taxon>
        <taxon>Taphrinomycotina</taxon>
        <taxon>Taphrinomycetes</taxon>
        <taxon>Taphrinales</taxon>
        <taxon>Taphrinaceae</taxon>
        <taxon>Taphrina</taxon>
    </lineage>
</organism>
<protein>
    <recommendedName>
        <fullName evidence="10">Palmitoyltransferase</fullName>
        <ecNumber evidence="10">2.3.1.225</ecNumber>
    </recommendedName>
</protein>
<dbReference type="OrthoDB" id="9909019at2759"/>
<reference evidence="12 13" key="1">
    <citation type="journal article" date="2013" name="MBio">
        <title>Genome sequencing of the plant pathogen Taphrina deformans, the causal agent of peach leaf curl.</title>
        <authorList>
            <person name="Cisse O.H."/>
            <person name="Almeida J.M.G.C.F."/>
            <person name="Fonseca A."/>
            <person name="Kumar A.A."/>
            <person name="Salojaervi J."/>
            <person name="Overmyer K."/>
            <person name="Hauser P.M."/>
            <person name="Pagni M."/>
        </authorList>
    </citation>
    <scope>NUCLEOTIDE SEQUENCE [LARGE SCALE GENOMIC DNA]</scope>
    <source>
        <strain evidence="13">PYCC 5710 / ATCC 11124 / CBS 356.35 / IMI 108563 / JCM 9778 / NBRC 8474</strain>
    </source>
</reference>
<evidence type="ECO:0000259" key="11">
    <source>
        <dbReference type="Pfam" id="PF01529"/>
    </source>
</evidence>
<feature type="transmembrane region" description="Helical" evidence="10">
    <location>
        <begin position="172"/>
        <end position="194"/>
    </location>
</feature>
<keyword evidence="5 10" id="KW-0472">Membrane</keyword>
<evidence type="ECO:0000256" key="9">
    <source>
        <dbReference type="ARBA" id="ARBA00048048"/>
    </source>
</evidence>
<keyword evidence="8 10" id="KW-0012">Acyltransferase</keyword>
<accession>R4XB77</accession>
<dbReference type="GO" id="GO:0005794">
    <property type="term" value="C:Golgi apparatus"/>
    <property type="evidence" value="ECO:0007669"/>
    <property type="project" value="TreeGrafter"/>
</dbReference>
<dbReference type="PANTHER" id="PTHR22883">
    <property type="entry name" value="ZINC FINGER DHHC DOMAIN CONTAINING PROTEIN"/>
    <property type="match status" value="1"/>
</dbReference>
<keyword evidence="2 10" id="KW-0808">Transferase</keyword>
<evidence type="ECO:0000313" key="13">
    <source>
        <dbReference type="Proteomes" id="UP000013776"/>
    </source>
</evidence>
<evidence type="ECO:0000256" key="6">
    <source>
        <dbReference type="ARBA" id="ARBA00023139"/>
    </source>
</evidence>
<evidence type="ECO:0000256" key="7">
    <source>
        <dbReference type="ARBA" id="ARBA00023288"/>
    </source>
</evidence>